<feature type="transmembrane region" description="Helical" evidence="1">
    <location>
        <begin position="212"/>
        <end position="234"/>
    </location>
</feature>
<protein>
    <submittedName>
        <fullName evidence="2">Uncharacterized protein</fullName>
    </submittedName>
</protein>
<sequence>MASEPENFIGTVTSHYAAARGVLSRASAFLAKVTFKIPKGGSPGETIVELGKKWPLSEEERLTLHILVQTKPGVAFLDEKIQGINRAAFHRSAFALNALAQLFFVDVAAQLYLSLPALKLALFAANLLVALTAHGEMRALFKALIAGPNALPPKRRFFGLFPNPEYNRAVKKHSKHYARSAWKEKSLYRPAYFIDAATIFLGGQFILPPEKIIFPFGFIIGKVTGLFTTLLTMFDIWRGVRAGEDARVAREREIAVYRDLDI</sequence>
<name>A0A6B8M4H3_9HYPH</name>
<accession>A0A6B8M4H3</accession>
<proteinExistence type="predicted"/>
<gene>
    <name evidence="2" type="ORF">F7D14_06860</name>
</gene>
<dbReference type="AlphaFoldDB" id="A0A6B8M4H3"/>
<keyword evidence="1" id="KW-1133">Transmembrane helix</keyword>
<feature type="transmembrane region" description="Helical" evidence="1">
    <location>
        <begin position="111"/>
        <end position="133"/>
    </location>
</feature>
<evidence type="ECO:0000256" key="1">
    <source>
        <dbReference type="SAM" id="Phobius"/>
    </source>
</evidence>
<dbReference type="KEGG" id="mpar:F7D14_06860"/>
<evidence type="ECO:0000313" key="2">
    <source>
        <dbReference type="EMBL" id="QGM97225.1"/>
    </source>
</evidence>
<feature type="transmembrane region" description="Helical" evidence="1">
    <location>
        <begin position="187"/>
        <end position="206"/>
    </location>
</feature>
<keyword evidence="1" id="KW-0472">Membrane</keyword>
<evidence type="ECO:0000313" key="3">
    <source>
        <dbReference type="Proteomes" id="UP000422569"/>
    </source>
</evidence>
<keyword evidence="1" id="KW-0812">Transmembrane</keyword>
<dbReference type="RefSeq" id="WP_026016413.1">
    <property type="nucleotide sequence ID" value="NZ_CP044331.1"/>
</dbReference>
<dbReference type="EMBL" id="CP044331">
    <property type="protein sequence ID" value="QGM97225.1"/>
    <property type="molecule type" value="Genomic_DNA"/>
</dbReference>
<reference evidence="2 3" key="1">
    <citation type="submission" date="2019-09" db="EMBL/GenBank/DDBJ databases">
        <title>Isolation and complete genome sequencing of Methylocystis species.</title>
        <authorList>
            <person name="Rumah B.L."/>
            <person name="Stead C.E."/>
            <person name="Stevens B.C."/>
            <person name="Minton N.P."/>
            <person name="Grosse-Honebrink A."/>
            <person name="Zhang Y."/>
        </authorList>
    </citation>
    <scope>NUCLEOTIDE SEQUENCE [LARGE SCALE GENOMIC DNA]</scope>
    <source>
        <strain evidence="2 3">BRCS2</strain>
    </source>
</reference>
<organism evidence="2 3">
    <name type="scientific">Methylocystis parvus</name>
    <dbReference type="NCBI Taxonomy" id="134"/>
    <lineage>
        <taxon>Bacteria</taxon>
        <taxon>Pseudomonadati</taxon>
        <taxon>Pseudomonadota</taxon>
        <taxon>Alphaproteobacteria</taxon>
        <taxon>Hyphomicrobiales</taxon>
        <taxon>Methylocystaceae</taxon>
        <taxon>Methylocystis</taxon>
    </lineage>
</organism>
<dbReference type="Proteomes" id="UP000422569">
    <property type="component" value="Chromosome"/>
</dbReference>
<keyword evidence="3" id="KW-1185">Reference proteome</keyword>